<dbReference type="SUPFAM" id="SSF53756">
    <property type="entry name" value="UDP-Glycosyltransferase/glycogen phosphorylase"/>
    <property type="match status" value="1"/>
</dbReference>
<name>A0A2G9H0G8_9LAMI</name>
<dbReference type="EMBL" id="NKXS01003061">
    <property type="protein sequence ID" value="PIN10985.1"/>
    <property type="molecule type" value="Genomic_DNA"/>
</dbReference>
<dbReference type="PANTHER" id="PTHR11926">
    <property type="entry name" value="GLUCOSYL/GLUCURONOSYL TRANSFERASES"/>
    <property type="match status" value="1"/>
</dbReference>
<dbReference type="STRING" id="429701.A0A2G9H0G8"/>
<comment type="similarity">
    <text evidence="1">Belongs to the UDP-glycosyltransferase family.</text>
</comment>
<accession>A0A2G9H0G8</accession>
<keyword evidence="2" id="KW-0808">Transferase</keyword>
<comment type="caution">
    <text evidence="2">The sequence shown here is derived from an EMBL/GenBank/DDBJ whole genome shotgun (WGS) entry which is preliminary data.</text>
</comment>
<evidence type="ECO:0000313" key="3">
    <source>
        <dbReference type="Proteomes" id="UP000231279"/>
    </source>
</evidence>
<dbReference type="Gene3D" id="3.40.50.2000">
    <property type="entry name" value="Glycogen Phosphorylase B"/>
    <property type="match status" value="3"/>
</dbReference>
<dbReference type="GO" id="GO:0047792">
    <property type="term" value="F:cyanohydrin beta-glucosyltransferase activity"/>
    <property type="evidence" value="ECO:0007669"/>
    <property type="project" value="UniProtKB-EC"/>
</dbReference>
<keyword evidence="2" id="KW-0328">Glycosyltransferase</keyword>
<reference evidence="3" key="1">
    <citation type="journal article" date="2018" name="Gigascience">
        <title>Genome assembly of the Pink Ipe (Handroanthus impetiginosus, Bignoniaceae), a highly valued, ecologically keystone Neotropical timber forest tree.</title>
        <authorList>
            <person name="Silva-Junior O.B."/>
            <person name="Grattapaglia D."/>
            <person name="Novaes E."/>
            <person name="Collevatti R.G."/>
        </authorList>
    </citation>
    <scope>NUCLEOTIDE SEQUENCE [LARGE SCALE GENOMIC DNA]</scope>
    <source>
        <strain evidence="3">cv. UFG-1</strain>
    </source>
</reference>
<dbReference type="EC" id="2.4.1.85" evidence="2"/>
<dbReference type="AlphaFoldDB" id="A0A2G9H0G8"/>
<dbReference type="OrthoDB" id="5835829at2759"/>
<dbReference type="GO" id="GO:0080043">
    <property type="term" value="F:quercetin 3-O-glucosyltransferase activity"/>
    <property type="evidence" value="ECO:0007669"/>
    <property type="project" value="TreeGrafter"/>
</dbReference>
<sequence length="246" mass="28172">MNQILFSFKLITDSTCLTNGYLDTAVDCIPSLKNIRLRELPSFIRTTNINDPILNFAALTPLCPSVYIIGPVHLSVSKLPEDSLKYLGSNLWKEQSECLHWLDSRKPNSVIYLNFGSIKTLKHEQITELAWGLANSNKHFLWIIRPCWLTNCRFVCEEWGVGMEIGEDVRRDEVERVVREVVGGDYGEKMKKRAMEWKGKVEEAVGGCGSTFLNLDSIENRDFRVPCHVLRTSNLLFHICLISYLM</sequence>
<keyword evidence="3" id="KW-1185">Reference proteome</keyword>
<evidence type="ECO:0000256" key="1">
    <source>
        <dbReference type="ARBA" id="ARBA00009995"/>
    </source>
</evidence>
<dbReference type="GO" id="GO:0080044">
    <property type="term" value="F:quercetin 7-O-glucosyltransferase activity"/>
    <property type="evidence" value="ECO:0007669"/>
    <property type="project" value="TreeGrafter"/>
</dbReference>
<gene>
    <name evidence="2" type="ORF">CDL12_16414</name>
</gene>
<dbReference type="PANTHER" id="PTHR11926:SF1498">
    <property type="entry name" value="GLYCOSYLTRANSFERASE"/>
    <property type="match status" value="1"/>
</dbReference>
<dbReference type="Proteomes" id="UP000231279">
    <property type="component" value="Unassembled WGS sequence"/>
</dbReference>
<organism evidence="2 3">
    <name type="scientific">Handroanthus impetiginosus</name>
    <dbReference type="NCBI Taxonomy" id="429701"/>
    <lineage>
        <taxon>Eukaryota</taxon>
        <taxon>Viridiplantae</taxon>
        <taxon>Streptophyta</taxon>
        <taxon>Embryophyta</taxon>
        <taxon>Tracheophyta</taxon>
        <taxon>Spermatophyta</taxon>
        <taxon>Magnoliopsida</taxon>
        <taxon>eudicotyledons</taxon>
        <taxon>Gunneridae</taxon>
        <taxon>Pentapetalae</taxon>
        <taxon>asterids</taxon>
        <taxon>lamiids</taxon>
        <taxon>Lamiales</taxon>
        <taxon>Bignoniaceae</taxon>
        <taxon>Crescentiina</taxon>
        <taxon>Tabebuia alliance</taxon>
        <taxon>Handroanthus</taxon>
    </lineage>
</organism>
<evidence type="ECO:0000313" key="2">
    <source>
        <dbReference type="EMBL" id="PIN10985.1"/>
    </source>
</evidence>
<protein>
    <submittedName>
        <fullName evidence="2">Cyanohydrin beta-glucosyltransferase</fullName>
        <ecNumber evidence="2">2.4.1.85</ecNumber>
    </submittedName>
</protein>
<proteinExistence type="inferred from homology"/>